<accession>A0ABX8X805</accession>
<dbReference type="RefSeq" id="WP_061783243.1">
    <property type="nucleotide sequence ID" value="NZ_BMPK01000008.1"/>
</dbReference>
<feature type="transmembrane region" description="Helical" evidence="1">
    <location>
        <begin position="402"/>
        <end position="419"/>
    </location>
</feature>
<feature type="transmembrane region" description="Helical" evidence="1">
    <location>
        <begin position="64"/>
        <end position="87"/>
    </location>
</feature>
<feature type="transmembrane region" description="Helical" evidence="1">
    <location>
        <begin position="378"/>
        <end position="396"/>
    </location>
</feature>
<sequence length="428" mass="50546">MNIKFRKKLVVEYLLSFFLAFYFYSAKFVFLPIDTSKLIWLLFLLFFIFTLFFSSAARYVLSDFIYPLIISSVFLYFGLSLLLFSVISDADNFTFPLYVILYFLDVTLVAFSLTVLFSYLRFNIQNILNVIINVGFIQAVMMFSMLLIPEWNNLYKSITITNSLISSYYEYRYVGLTGFANYTVGIMQGLFFLVALVSYYEERKFSLSRCIILITIFISSMLASRSSLVLICIGFIIFFLTNLSNKYFFKKILPWIVFSLFSAFTLIYFCVTNEELLSNNILLKWALEPFYNFVHYGELRTNSSDTIENYYFRPSDNTFYWGDWKYVNQDGSYYMHVDAGYMRLLLYMGLYFSLAFYSFFTFIYLLNFYILRNMFNAVIKNIDVLYISVLLSFFIFQYKGNIFVDGFGVLKVITLLLIINHSKILARR</sequence>
<keyword evidence="1" id="KW-1133">Transmembrane helix</keyword>
<keyword evidence="3" id="KW-1185">Reference proteome</keyword>
<reference evidence="2 3" key="1">
    <citation type="submission" date="2021-08" db="EMBL/GenBank/DDBJ databases">
        <title>Shewanella putrefaciens YZ-J, complete genome.</title>
        <authorList>
            <person name="Yi Z."/>
        </authorList>
    </citation>
    <scope>NUCLEOTIDE SEQUENCE [LARGE SCALE GENOMIC DNA]</scope>
    <source>
        <strain evidence="2 3">YZ-J</strain>
    </source>
</reference>
<feature type="transmembrane region" description="Helical" evidence="1">
    <location>
        <begin position="39"/>
        <end position="57"/>
    </location>
</feature>
<feature type="transmembrane region" description="Helical" evidence="1">
    <location>
        <begin position="206"/>
        <end position="222"/>
    </location>
</feature>
<name>A0ABX8X805_SHEPU</name>
<keyword evidence="1" id="KW-0472">Membrane</keyword>
<protein>
    <submittedName>
        <fullName evidence="2">Uncharacterized protein</fullName>
    </submittedName>
</protein>
<feature type="transmembrane region" description="Helical" evidence="1">
    <location>
        <begin position="127"/>
        <end position="148"/>
    </location>
</feature>
<dbReference type="GeneID" id="67444138"/>
<organism evidence="2 3">
    <name type="scientific">Shewanella putrefaciens</name>
    <name type="common">Pseudomonas putrefaciens</name>
    <dbReference type="NCBI Taxonomy" id="24"/>
    <lineage>
        <taxon>Bacteria</taxon>
        <taxon>Pseudomonadati</taxon>
        <taxon>Pseudomonadota</taxon>
        <taxon>Gammaproteobacteria</taxon>
        <taxon>Alteromonadales</taxon>
        <taxon>Shewanellaceae</taxon>
        <taxon>Shewanella</taxon>
    </lineage>
</organism>
<feature type="transmembrane region" description="Helical" evidence="1">
    <location>
        <begin position="252"/>
        <end position="269"/>
    </location>
</feature>
<feature type="transmembrane region" description="Helical" evidence="1">
    <location>
        <begin position="12"/>
        <end position="33"/>
    </location>
</feature>
<evidence type="ECO:0000256" key="1">
    <source>
        <dbReference type="SAM" id="Phobius"/>
    </source>
</evidence>
<feature type="transmembrane region" description="Helical" evidence="1">
    <location>
        <begin position="179"/>
        <end position="199"/>
    </location>
</feature>
<evidence type="ECO:0000313" key="2">
    <source>
        <dbReference type="EMBL" id="QYX71637.1"/>
    </source>
</evidence>
<dbReference type="EMBL" id="CP080635">
    <property type="protein sequence ID" value="QYX71637.1"/>
    <property type="molecule type" value="Genomic_DNA"/>
</dbReference>
<dbReference type="Proteomes" id="UP000827084">
    <property type="component" value="Chromosome"/>
</dbReference>
<gene>
    <name evidence="2" type="ORF">K3G22_12715</name>
</gene>
<feature type="transmembrane region" description="Helical" evidence="1">
    <location>
        <begin position="344"/>
        <end position="366"/>
    </location>
</feature>
<feature type="transmembrane region" description="Helical" evidence="1">
    <location>
        <begin position="99"/>
        <end position="120"/>
    </location>
</feature>
<proteinExistence type="predicted"/>
<evidence type="ECO:0000313" key="3">
    <source>
        <dbReference type="Proteomes" id="UP000827084"/>
    </source>
</evidence>
<feature type="transmembrane region" description="Helical" evidence="1">
    <location>
        <begin position="228"/>
        <end position="245"/>
    </location>
</feature>
<keyword evidence="1" id="KW-0812">Transmembrane</keyword>